<keyword evidence="3" id="KW-1185">Reference proteome</keyword>
<evidence type="ECO:0000313" key="2">
    <source>
        <dbReference type="EMBL" id="GAN11576.1"/>
    </source>
</evidence>
<proteinExistence type="predicted"/>
<protein>
    <submittedName>
        <fullName evidence="2">Uncharacterized protein</fullName>
    </submittedName>
</protein>
<dbReference type="OrthoDB" id="7933078at2759"/>
<accession>A0A0C9ML88</accession>
<dbReference type="AlphaFoldDB" id="A0A0C9ML88"/>
<keyword evidence="1" id="KW-0812">Transmembrane</keyword>
<name>A0A0C9ML88_9FUNG</name>
<organism evidence="2">
    <name type="scientific">Mucor ambiguus</name>
    <dbReference type="NCBI Taxonomy" id="91626"/>
    <lineage>
        <taxon>Eukaryota</taxon>
        <taxon>Fungi</taxon>
        <taxon>Fungi incertae sedis</taxon>
        <taxon>Mucoromycota</taxon>
        <taxon>Mucoromycotina</taxon>
        <taxon>Mucoromycetes</taxon>
        <taxon>Mucorales</taxon>
        <taxon>Mucorineae</taxon>
        <taxon>Mucoraceae</taxon>
        <taxon>Mucor</taxon>
    </lineage>
</organism>
<reference evidence="2" key="1">
    <citation type="submission" date="2014-09" db="EMBL/GenBank/DDBJ databases">
        <title>Draft genome sequence of an oleaginous Mucoromycotina fungus Mucor ambiguus NBRC6742.</title>
        <authorList>
            <person name="Takeda I."/>
            <person name="Yamane N."/>
            <person name="Morita T."/>
            <person name="Tamano K."/>
            <person name="Machida M."/>
            <person name="Baker S."/>
            <person name="Koike H."/>
        </authorList>
    </citation>
    <scope>NUCLEOTIDE SEQUENCE</scope>
    <source>
        <strain evidence="2">NBRC 6742</strain>
    </source>
</reference>
<dbReference type="Proteomes" id="UP000053815">
    <property type="component" value="Unassembled WGS sequence"/>
</dbReference>
<keyword evidence="1" id="KW-1133">Transmembrane helix</keyword>
<gene>
    <name evidence="2" type="ORF">MAM1_0718c11147</name>
</gene>
<dbReference type="EMBL" id="DF837007">
    <property type="protein sequence ID" value="GAN11576.1"/>
    <property type="molecule type" value="Genomic_DNA"/>
</dbReference>
<feature type="transmembrane region" description="Helical" evidence="1">
    <location>
        <begin position="15"/>
        <end position="33"/>
    </location>
</feature>
<keyword evidence="1" id="KW-0472">Membrane</keyword>
<sequence length="93" mass="10363">MSSVGLRVVYQLNPVQILGPIAVSSVICSYLILELYYAMDTMTVDDYVLANMSFHMDLVYPINGLHHLCELSDDVDNFPEYFNPDASPVLSSA</sequence>
<evidence type="ECO:0000256" key="1">
    <source>
        <dbReference type="SAM" id="Phobius"/>
    </source>
</evidence>
<evidence type="ECO:0000313" key="3">
    <source>
        <dbReference type="Proteomes" id="UP000053815"/>
    </source>
</evidence>